<dbReference type="OrthoDB" id="43593at2"/>
<feature type="transmembrane region" description="Helical" evidence="1">
    <location>
        <begin position="110"/>
        <end position="131"/>
    </location>
</feature>
<dbReference type="PANTHER" id="PTHR37305:SF1">
    <property type="entry name" value="MEMBRANE PROTEIN"/>
    <property type="match status" value="1"/>
</dbReference>
<feature type="transmembrane region" description="Helical" evidence="1">
    <location>
        <begin position="151"/>
        <end position="173"/>
    </location>
</feature>
<keyword evidence="3" id="KW-1185">Reference proteome</keyword>
<name>A0A0C7NY88_DEFTU</name>
<dbReference type="GO" id="GO:0005886">
    <property type="term" value="C:plasma membrane"/>
    <property type="evidence" value="ECO:0007669"/>
    <property type="project" value="UniProtKB-SubCell"/>
</dbReference>
<evidence type="ECO:0000313" key="2">
    <source>
        <dbReference type="EMBL" id="CEP78228.1"/>
    </source>
</evidence>
<dbReference type="KEGG" id="dtn:DTL3_0924"/>
<feature type="transmembrane region" description="Helical" evidence="1">
    <location>
        <begin position="72"/>
        <end position="89"/>
    </location>
</feature>
<gene>
    <name evidence="2" type="ORF">DTL3_0924</name>
</gene>
<protein>
    <submittedName>
        <fullName evidence="2">Putative ABC-2 type transport system permease protein</fullName>
    </submittedName>
</protein>
<evidence type="ECO:0000256" key="1">
    <source>
        <dbReference type="SAM" id="Phobius"/>
    </source>
</evidence>
<keyword evidence="1" id="KW-0812">Transmembrane</keyword>
<dbReference type="GO" id="GO:0140359">
    <property type="term" value="F:ABC-type transporter activity"/>
    <property type="evidence" value="ECO:0007669"/>
    <property type="project" value="InterPro"/>
</dbReference>
<reference evidence="3" key="1">
    <citation type="submission" date="2014-11" db="EMBL/GenBank/DDBJ databases">
        <authorList>
            <person name="Wibberg D."/>
        </authorList>
    </citation>
    <scope>NUCLEOTIDE SEQUENCE [LARGE SCALE GENOMIC DNA]</scope>
    <source>
        <strain evidence="3">L3</strain>
    </source>
</reference>
<organism evidence="2 3">
    <name type="scientific">Defluviitoga tunisiensis</name>
    <dbReference type="NCBI Taxonomy" id="1006576"/>
    <lineage>
        <taxon>Bacteria</taxon>
        <taxon>Thermotogati</taxon>
        <taxon>Thermotogota</taxon>
        <taxon>Thermotogae</taxon>
        <taxon>Petrotogales</taxon>
        <taxon>Petrotogaceae</taxon>
        <taxon>Defluviitoga</taxon>
    </lineage>
</organism>
<dbReference type="HOGENOM" id="CLU_097947_0_0_0"/>
<dbReference type="STRING" id="1006576.DTL3_0924"/>
<dbReference type="Pfam" id="PF12679">
    <property type="entry name" value="ABC2_membrane_2"/>
    <property type="match status" value="1"/>
</dbReference>
<sequence>MKKEILDIRLKVIIIFALMIGLFFTFAPFQDFTVSMFSEELPSLEKYLGDNFAENLKDWNFYITSQWFGKNFGQFVPIISIILAFSLFSREYERGTIEFLVARLPRRKIFINKLLVSLITLIIIIFTLSILPSIYSIITAKDFNHSLVFKFMVHVLIGGFFWYSITLLFSVLFNTQIKSLFTSAILLTITTTLGFIKPLGFMNTYKYILGSELFNNGVNWIYSIILLLIGSFCIFLAYYIFEKKEI</sequence>
<dbReference type="RefSeq" id="WP_045087723.1">
    <property type="nucleotide sequence ID" value="NZ_LN824141.1"/>
</dbReference>
<dbReference type="EMBL" id="LN824141">
    <property type="protein sequence ID" value="CEP78228.1"/>
    <property type="molecule type" value="Genomic_DNA"/>
</dbReference>
<feature type="transmembrane region" description="Helical" evidence="1">
    <location>
        <begin position="220"/>
        <end position="241"/>
    </location>
</feature>
<dbReference type="AlphaFoldDB" id="A0A0C7NY88"/>
<keyword evidence="1" id="KW-1133">Transmembrane helix</keyword>
<dbReference type="PANTHER" id="PTHR37305">
    <property type="entry name" value="INTEGRAL MEMBRANE PROTEIN-RELATED"/>
    <property type="match status" value="1"/>
</dbReference>
<evidence type="ECO:0000313" key="3">
    <source>
        <dbReference type="Proteomes" id="UP000032809"/>
    </source>
</evidence>
<feature type="transmembrane region" description="Helical" evidence="1">
    <location>
        <begin position="12"/>
        <end position="29"/>
    </location>
</feature>
<keyword evidence="1" id="KW-0472">Membrane</keyword>
<proteinExistence type="predicted"/>
<dbReference type="Proteomes" id="UP000032809">
    <property type="component" value="Chromosome I"/>
</dbReference>
<feature type="transmembrane region" description="Helical" evidence="1">
    <location>
        <begin position="180"/>
        <end position="200"/>
    </location>
</feature>
<accession>A0A0C7NY88</accession>